<feature type="region of interest" description="Disordered" evidence="1">
    <location>
        <begin position="1"/>
        <end position="28"/>
    </location>
</feature>
<gene>
    <name evidence="3" type="ORF">G7Y89_g620</name>
</gene>
<dbReference type="Proteomes" id="UP000566819">
    <property type="component" value="Unassembled WGS sequence"/>
</dbReference>
<dbReference type="EMBL" id="JAAMPI010000022">
    <property type="protein sequence ID" value="KAF4637464.1"/>
    <property type="molecule type" value="Genomic_DNA"/>
</dbReference>
<keyword evidence="4" id="KW-1185">Reference proteome</keyword>
<dbReference type="OrthoDB" id="2129688at2759"/>
<dbReference type="AlphaFoldDB" id="A0A8H4RYT6"/>
<dbReference type="Gene3D" id="3.30.710.10">
    <property type="entry name" value="Potassium Channel Kv1.1, Chain A"/>
    <property type="match status" value="1"/>
</dbReference>
<evidence type="ECO:0000256" key="1">
    <source>
        <dbReference type="SAM" id="MobiDB-lite"/>
    </source>
</evidence>
<feature type="domain" description="BTB" evidence="2">
    <location>
        <begin position="375"/>
        <end position="441"/>
    </location>
</feature>
<evidence type="ECO:0000313" key="3">
    <source>
        <dbReference type="EMBL" id="KAF4637464.1"/>
    </source>
</evidence>
<accession>A0A8H4RYT6</accession>
<proteinExistence type="predicted"/>
<name>A0A8H4RYT6_9HELO</name>
<dbReference type="PROSITE" id="PS50097">
    <property type="entry name" value="BTB"/>
    <property type="match status" value="1"/>
</dbReference>
<organism evidence="3 4">
    <name type="scientific">Cudoniella acicularis</name>
    <dbReference type="NCBI Taxonomy" id="354080"/>
    <lineage>
        <taxon>Eukaryota</taxon>
        <taxon>Fungi</taxon>
        <taxon>Dikarya</taxon>
        <taxon>Ascomycota</taxon>
        <taxon>Pezizomycotina</taxon>
        <taxon>Leotiomycetes</taxon>
        <taxon>Helotiales</taxon>
        <taxon>Tricladiaceae</taxon>
        <taxon>Cudoniella</taxon>
    </lineage>
</organism>
<dbReference type="InterPro" id="IPR011333">
    <property type="entry name" value="SKP1/BTB/POZ_sf"/>
</dbReference>
<evidence type="ECO:0000259" key="2">
    <source>
        <dbReference type="PROSITE" id="PS50097"/>
    </source>
</evidence>
<dbReference type="InterPro" id="IPR000210">
    <property type="entry name" value="BTB/POZ_dom"/>
</dbReference>
<sequence>MSGAKRPNDLEGPLAKKPKVEVEPPTVFTTPGTRPDLRFKVFNREFHVHSVILRVNSAFFRKFLDPINLEDQKPASGLFTYEWYTKIEDDGSWCITSKPPEGKDADISKLKGNPVYEERAFRNILCALFNRQYQIVDCNELIRMTRLADYLCCLPIVSSSVYQALFTSPGFIPTISRNACALLEASYKLRHKVLFKEAFIHVLGPWSNPKFTQLRTTKLKHIACKAKLNMESEIARVHHGLVNIYSDPKKFGDVGKSIMSLAQECRNSSEEEGKVLLPLYYNSIYHMPCQKAALGDALKEILDPVLKSNLVLEKSKKGTGEGKFRDHFLCIDVEEFPWDESETDCNGRAHLINTNVITIDNIPSPIVFTARGLAVDTRLKVFDTEFHVHPVVLKLHSHFFFKFLDSADKAGWHSFEELINQLQPYKVALPQYYRNALDYEKEKTTSTTTSIKALTDLMSNKSTLSKSITAGSDEMRYIFWCTSIIDEELPWDESEEDCAPHLRIPGQNDHLFSNITMVLPQSYENTPVPNLLLMTNDEHFMFSFQLP</sequence>
<dbReference type="CDD" id="cd18186">
    <property type="entry name" value="BTB_POZ_ZBTB_KLHL-like"/>
    <property type="match status" value="1"/>
</dbReference>
<dbReference type="PANTHER" id="PTHR38119:SF1">
    <property type="entry name" value="BTB DOMAIN-CONTAINING PROTEIN"/>
    <property type="match status" value="1"/>
</dbReference>
<evidence type="ECO:0000313" key="4">
    <source>
        <dbReference type="Proteomes" id="UP000566819"/>
    </source>
</evidence>
<protein>
    <recommendedName>
        <fullName evidence="2">BTB domain-containing protein</fullName>
    </recommendedName>
</protein>
<reference evidence="3 4" key="1">
    <citation type="submission" date="2020-03" db="EMBL/GenBank/DDBJ databases">
        <title>Draft Genome Sequence of Cudoniella acicularis.</title>
        <authorList>
            <person name="Buettner E."/>
            <person name="Kellner H."/>
        </authorList>
    </citation>
    <scope>NUCLEOTIDE SEQUENCE [LARGE SCALE GENOMIC DNA]</scope>
    <source>
        <strain evidence="3 4">DSM 108380</strain>
    </source>
</reference>
<comment type="caution">
    <text evidence="3">The sequence shown here is derived from an EMBL/GenBank/DDBJ whole genome shotgun (WGS) entry which is preliminary data.</text>
</comment>
<dbReference type="PANTHER" id="PTHR38119">
    <property type="entry name" value="BTB DOMAIN-CONTAINING PROTEIN-RELATED"/>
    <property type="match status" value="1"/>
</dbReference>